<dbReference type="InterPro" id="IPR016181">
    <property type="entry name" value="Acyl_CoA_acyltransferase"/>
</dbReference>
<dbReference type="InterPro" id="IPR022484">
    <property type="entry name" value="PEP-CTERM/exosrtase_acylTfrase"/>
</dbReference>
<gene>
    <name evidence="1" type="ORF">FX987_02261</name>
</gene>
<dbReference type="Proteomes" id="UP000509761">
    <property type="component" value="Chromosome"/>
</dbReference>
<protein>
    <recommendedName>
        <fullName evidence="3">PEP-CTERM/exosortase system-associated acyltransferase</fullName>
    </recommendedName>
</protein>
<keyword evidence="2" id="KW-1185">Reference proteome</keyword>
<dbReference type="EMBL" id="CP054580">
    <property type="protein sequence ID" value="QKS24484.1"/>
    <property type="molecule type" value="Genomic_DNA"/>
</dbReference>
<reference evidence="1 2" key="1">
    <citation type="submission" date="2019-12" db="EMBL/GenBank/DDBJ databases">
        <title>Genome sequencing and assembly of endphytes of Porphyra tenera.</title>
        <authorList>
            <person name="Park J.M."/>
            <person name="Shin R."/>
            <person name="Jo S.H."/>
        </authorList>
    </citation>
    <scope>NUCLEOTIDE SEQUENCE [LARGE SCALE GENOMIC DNA]</scope>
    <source>
        <strain evidence="1 2">GPM3</strain>
    </source>
</reference>
<dbReference type="NCBIfam" id="TIGR03694">
    <property type="entry name" value="exosort_acyl"/>
    <property type="match status" value="1"/>
</dbReference>
<dbReference type="AlphaFoldDB" id="A0AAP9T091"/>
<accession>A0AAP9T091</accession>
<evidence type="ECO:0008006" key="3">
    <source>
        <dbReference type="Google" id="ProtNLM"/>
    </source>
</evidence>
<dbReference type="Gene3D" id="3.40.630.30">
    <property type="match status" value="1"/>
</dbReference>
<organism evidence="1 2">
    <name type="scientific">Vreelandella titanicae</name>
    <dbReference type="NCBI Taxonomy" id="664683"/>
    <lineage>
        <taxon>Bacteria</taxon>
        <taxon>Pseudomonadati</taxon>
        <taxon>Pseudomonadota</taxon>
        <taxon>Gammaproteobacteria</taxon>
        <taxon>Oceanospirillales</taxon>
        <taxon>Halomonadaceae</taxon>
        <taxon>Vreelandella</taxon>
    </lineage>
</organism>
<dbReference type="SUPFAM" id="SSF55729">
    <property type="entry name" value="Acyl-CoA N-acyltransferases (Nat)"/>
    <property type="match status" value="1"/>
</dbReference>
<proteinExistence type="predicted"/>
<evidence type="ECO:0000313" key="2">
    <source>
        <dbReference type="Proteomes" id="UP000509761"/>
    </source>
</evidence>
<dbReference type="RefSeq" id="WP_041158244.1">
    <property type="nucleotide sequence ID" value="NZ_CBDIPO010000001.1"/>
</dbReference>
<sequence length="275" mass="31365">MSALPLQVKNKDASAVFITRFIQEFKFKLCITEHEKQLAYRLRHDVYCEELEYEEASDPIKKLEFDIHDQNSIHCLIEHRRTGLVAGCVRVVMPQASRPHPLNQLPLQSYGSQSLTHAELHPDKLAQGSYYEISRLAVNRLFRIKLKDSSTSLESSTTNHNVTFFSTEERQLFPLLATGLFVTGYALGRQLGKIQVFAMMEPSLPRLLALTGFHFTKVGETINFHGRRSAYYINKQQAESGLKKSLLPLYLHIQQTLALQLEEMLAQDVSTSLIT</sequence>
<dbReference type="Pfam" id="PF13444">
    <property type="entry name" value="Acetyltransf_5"/>
    <property type="match status" value="1"/>
</dbReference>
<name>A0AAP9T091_9GAMM</name>
<evidence type="ECO:0000313" key="1">
    <source>
        <dbReference type="EMBL" id="QKS24484.1"/>
    </source>
</evidence>